<evidence type="ECO:0000313" key="1">
    <source>
        <dbReference type="EMBL" id="KAK3283428.1"/>
    </source>
</evidence>
<comment type="caution">
    <text evidence="1">The sequence shown here is derived from an EMBL/GenBank/DDBJ whole genome shotgun (WGS) entry which is preliminary data.</text>
</comment>
<reference evidence="1 2" key="1">
    <citation type="journal article" date="2015" name="Genome Biol. Evol.">
        <title>Comparative Genomics of a Bacterivorous Green Alga Reveals Evolutionary Causalities and Consequences of Phago-Mixotrophic Mode of Nutrition.</title>
        <authorList>
            <person name="Burns J.A."/>
            <person name="Paasch A."/>
            <person name="Narechania A."/>
            <person name="Kim E."/>
        </authorList>
    </citation>
    <scope>NUCLEOTIDE SEQUENCE [LARGE SCALE GENOMIC DNA]</scope>
    <source>
        <strain evidence="1 2">PLY_AMNH</strain>
    </source>
</reference>
<sequence length="160" mass="18543">MGREIEGSDSSRGSNFDAVTKDVLPKYKVKASAISLRRNPSRWDACRTHMLEVLPPNLCFEMFEAVDGKLYQGLLPNIDALEAKAGCKLYRNWVVQDDSDVLRIAPEFEVEPCTAWIKYEKWFAGWFVRRPVHMEQFIEFISCTRIQFAEIPFTRINSFV</sequence>
<protein>
    <submittedName>
        <fullName evidence="1">Uncharacterized protein</fullName>
    </submittedName>
</protein>
<organism evidence="1 2">
    <name type="scientific">Cymbomonas tetramitiformis</name>
    <dbReference type="NCBI Taxonomy" id="36881"/>
    <lineage>
        <taxon>Eukaryota</taxon>
        <taxon>Viridiplantae</taxon>
        <taxon>Chlorophyta</taxon>
        <taxon>Pyramimonadophyceae</taxon>
        <taxon>Pyramimonadales</taxon>
        <taxon>Pyramimonadaceae</taxon>
        <taxon>Cymbomonas</taxon>
    </lineage>
</organism>
<dbReference type="AlphaFoldDB" id="A0AAE0LFK3"/>
<dbReference type="EMBL" id="LGRX02002782">
    <property type="protein sequence ID" value="KAK3283428.1"/>
    <property type="molecule type" value="Genomic_DNA"/>
</dbReference>
<name>A0AAE0LFK3_9CHLO</name>
<keyword evidence="2" id="KW-1185">Reference proteome</keyword>
<accession>A0AAE0LFK3</accession>
<gene>
    <name evidence="1" type="ORF">CYMTET_8869</name>
</gene>
<dbReference type="Proteomes" id="UP001190700">
    <property type="component" value="Unassembled WGS sequence"/>
</dbReference>
<evidence type="ECO:0000313" key="2">
    <source>
        <dbReference type="Proteomes" id="UP001190700"/>
    </source>
</evidence>
<proteinExistence type="predicted"/>